<dbReference type="Pfam" id="PF25593">
    <property type="entry name" value="GldD_lipo"/>
    <property type="match status" value="1"/>
</dbReference>
<proteinExistence type="predicted"/>
<dbReference type="EMBL" id="JBHTJR010000051">
    <property type="protein sequence ID" value="MFD0993970.1"/>
    <property type="molecule type" value="Genomic_DNA"/>
</dbReference>
<dbReference type="NCBIfam" id="TIGR03512">
    <property type="entry name" value="GldD_lipo"/>
    <property type="match status" value="1"/>
</dbReference>
<evidence type="ECO:0000313" key="1">
    <source>
        <dbReference type="EMBL" id="MFD0993970.1"/>
    </source>
</evidence>
<dbReference type="Proteomes" id="UP001597062">
    <property type="component" value="Unassembled WGS sequence"/>
</dbReference>
<comment type="caution">
    <text evidence="1">The sequence shown here is derived from an EMBL/GenBank/DDBJ whole genome shotgun (WGS) entry which is preliminary data.</text>
</comment>
<dbReference type="InterPro" id="IPR019850">
    <property type="entry name" value="GldD-like"/>
</dbReference>
<dbReference type="RefSeq" id="WP_386108760.1">
    <property type="nucleotide sequence ID" value="NZ_JBHTJR010000051.1"/>
</dbReference>
<protein>
    <submittedName>
        <fullName evidence="1">Gliding motility lipoprotein GldD</fullName>
    </submittedName>
</protein>
<evidence type="ECO:0000313" key="2">
    <source>
        <dbReference type="Proteomes" id="UP001597062"/>
    </source>
</evidence>
<sequence>MYRLLLVLVLILVVSCEKEFVPKPKAYLSLNYPTVPYKKLEVKRPYIFDVSTNATVKKLPKNWLKVAYPSLKASIDITYRPVNNNLKELLIEAEKLVFEHAIKADQISSNNFENTKNNVYGTLYDIAGNSASQVQFHVTDSTNHFLKASLFFKTKPNYDSILPAVDYLKKDMVRIMESLQWQK</sequence>
<dbReference type="PROSITE" id="PS51257">
    <property type="entry name" value="PROKAR_LIPOPROTEIN"/>
    <property type="match status" value="1"/>
</dbReference>
<gene>
    <name evidence="1" type="primary">gldD</name>
    <name evidence="1" type="ORF">ACFQ1U_12205</name>
</gene>
<keyword evidence="1" id="KW-0449">Lipoprotein</keyword>
<keyword evidence="2" id="KW-1185">Reference proteome</keyword>
<accession>A0ABW3JUS0</accession>
<name>A0ABW3JUS0_9FLAO</name>
<organism evidence="1 2">
    <name type="scientific">Tenacibaculum geojense</name>
    <dbReference type="NCBI Taxonomy" id="915352"/>
    <lineage>
        <taxon>Bacteria</taxon>
        <taxon>Pseudomonadati</taxon>
        <taxon>Bacteroidota</taxon>
        <taxon>Flavobacteriia</taxon>
        <taxon>Flavobacteriales</taxon>
        <taxon>Flavobacteriaceae</taxon>
        <taxon>Tenacibaculum</taxon>
    </lineage>
</organism>
<reference evidence="2" key="1">
    <citation type="journal article" date="2019" name="Int. J. Syst. Evol. Microbiol.">
        <title>The Global Catalogue of Microorganisms (GCM) 10K type strain sequencing project: providing services to taxonomists for standard genome sequencing and annotation.</title>
        <authorList>
            <consortium name="The Broad Institute Genomics Platform"/>
            <consortium name="The Broad Institute Genome Sequencing Center for Infectious Disease"/>
            <person name="Wu L."/>
            <person name="Ma J."/>
        </authorList>
    </citation>
    <scope>NUCLEOTIDE SEQUENCE [LARGE SCALE GENOMIC DNA]</scope>
    <source>
        <strain evidence="2">CCUG 60527</strain>
    </source>
</reference>